<name>A0A7I4XVN7_HAECO</name>
<organism evidence="1 2">
    <name type="scientific">Haemonchus contortus</name>
    <name type="common">Barber pole worm</name>
    <dbReference type="NCBI Taxonomy" id="6289"/>
    <lineage>
        <taxon>Eukaryota</taxon>
        <taxon>Metazoa</taxon>
        <taxon>Ecdysozoa</taxon>
        <taxon>Nematoda</taxon>
        <taxon>Chromadorea</taxon>
        <taxon>Rhabditida</taxon>
        <taxon>Rhabditina</taxon>
        <taxon>Rhabditomorpha</taxon>
        <taxon>Strongyloidea</taxon>
        <taxon>Trichostrongylidae</taxon>
        <taxon>Haemonchus</taxon>
    </lineage>
</organism>
<evidence type="ECO:0000313" key="1">
    <source>
        <dbReference type="Proteomes" id="UP000025227"/>
    </source>
</evidence>
<protein>
    <submittedName>
        <fullName evidence="2">Reverse transcriptase domain-containing protein</fullName>
    </submittedName>
</protein>
<evidence type="ECO:0000313" key="2">
    <source>
        <dbReference type="WBParaSite" id="HCON_00012610-00001"/>
    </source>
</evidence>
<proteinExistence type="predicted"/>
<dbReference type="Proteomes" id="UP000025227">
    <property type="component" value="Unplaced"/>
</dbReference>
<dbReference type="AlphaFoldDB" id="A0A7I4XVN7"/>
<reference evidence="2" key="1">
    <citation type="submission" date="2020-12" db="UniProtKB">
        <authorList>
            <consortium name="WormBaseParasite"/>
        </authorList>
    </citation>
    <scope>IDENTIFICATION</scope>
    <source>
        <strain evidence="2">MHco3</strain>
    </source>
</reference>
<dbReference type="WBParaSite" id="HCON_00012610-00001">
    <property type="protein sequence ID" value="HCON_00012610-00001"/>
    <property type="gene ID" value="HCON_00012610"/>
</dbReference>
<sequence length="125" mass="14378">MPLCLKFIDMKKAFDAIKTEAVIRALGKQGAPTQDVTLPRELYNSTTRISPFYKGKGTWIFVLRHQANIRDAVDYAKKSEIRWAGHVMRYTDDRWTTAVTEWIPRDVIQDGSELVNWKQVTHAPG</sequence>
<accession>A0A7I4XVN7</accession>
<dbReference type="OrthoDB" id="5814184at2759"/>
<keyword evidence="1" id="KW-1185">Reference proteome</keyword>